<evidence type="ECO:0000256" key="2">
    <source>
        <dbReference type="SAM" id="SignalP"/>
    </source>
</evidence>
<name>A0A6A6ZJH0_9PLEO</name>
<gene>
    <name evidence="3" type="ORF">CC86DRAFT_386590</name>
</gene>
<feature type="signal peptide" evidence="2">
    <location>
        <begin position="1"/>
        <end position="17"/>
    </location>
</feature>
<sequence>MRFSLPILALLTTTSLASPTPVTLVARVDCSSASCQALVNEGSCLLDAGRNIIKLLKCLSDAGGVKNIVDQGCRRVSVCGVFAGSIWGLSESAGSLLDGGMGRGRWGKGTWKARRERGAGNGNSVCEKEDNPFETPQYKDAKFNKSQASPGRAPEQCYYQRKVGVHQSNTCSQYKSDD</sequence>
<feature type="region of interest" description="Disordered" evidence="1">
    <location>
        <begin position="114"/>
        <end position="153"/>
    </location>
</feature>
<dbReference type="EMBL" id="MU006238">
    <property type="protein sequence ID" value="KAF2821038.1"/>
    <property type="molecule type" value="Genomic_DNA"/>
</dbReference>
<protein>
    <recommendedName>
        <fullName evidence="5">Hydrophobin</fullName>
    </recommendedName>
</protein>
<proteinExistence type="predicted"/>
<evidence type="ECO:0000256" key="1">
    <source>
        <dbReference type="SAM" id="MobiDB-lite"/>
    </source>
</evidence>
<dbReference type="Proteomes" id="UP000799424">
    <property type="component" value="Unassembled WGS sequence"/>
</dbReference>
<feature type="compositionally biased region" description="Basic and acidic residues" evidence="1">
    <location>
        <begin position="126"/>
        <end position="143"/>
    </location>
</feature>
<evidence type="ECO:0000313" key="3">
    <source>
        <dbReference type="EMBL" id="KAF2821038.1"/>
    </source>
</evidence>
<reference evidence="3" key="1">
    <citation type="journal article" date="2020" name="Stud. Mycol.">
        <title>101 Dothideomycetes genomes: a test case for predicting lifestyles and emergence of pathogens.</title>
        <authorList>
            <person name="Haridas S."/>
            <person name="Albert R."/>
            <person name="Binder M."/>
            <person name="Bloem J."/>
            <person name="Labutti K."/>
            <person name="Salamov A."/>
            <person name="Andreopoulos B."/>
            <person name="Baker S."/>
            <person name="Barry K."/>
            <person name="Bills G."/>
            <person name="Bluhm B."/>
            <person name="Cannon C."/>
            <person name="Castanera R."/>
            <person name="Culley D."/>
            <person name="Daum C."/>
            <person name="Ezra D."/>
            <person name="Gonzalez J."/>
            <person name="Henrissat B."/>
            <person name="Kuo A."/>
            <person name="Liang C."/>
            <person name="Lipzen A."/>
            <person name="Lutzoni F."/>
            <person name="Magnuson J."/>
            <person name="Mondo S."/>
            <person name="Nolan M."/>
            <person name="Ohm R."/>
            <person name="Pangilinan J."/>
            <person name="Park H.-J."/>
            <person name="Ramirez L."/>
            <person name="Alfaro M."/>
            <person name="Sun H."/>
            <person name="Tritt A."/>
            <person name="Yoshinaga Y."/>
            <person name="Zwiers L.-H."/>
            <person name="Turgeon B."/>
            <person name="Goodwin S."/>
            <person name="Spatafora J."/>
            <person name="Crous P."/>
            <person name="Grigoriev I."/>
        </authorList>
    </citation>
    <scope>NUCLEOTIDE SEQUENCE</scope>
    <source>
        <strain evidence="3">CBS 113818</strain>
    </source>
</reference>
<dbReference type="OrthoDB" id="10542592at2759"/>
<evidence type="ECO:0008006" key="5">
    <source>
        <dbReference type="Google" id="ProtNLM"/>
    </source>
</evidence>
<keyword evidence="2" id="KW-0732">Signal</keyword>
<evidence type="ECO:0000313" key="4">
    <source>
        <dbReference type="Proteomes" id="UP000799424"/>
    </source>
</evidence>
<organism evidence="3 4">
    <name type="scientific">Ophiobolus disseminans</name>
    <dbReference type="NCBI Taxonomy" id="1469910"/>
    <lineage>
        <taxon>Eukaryota</taxon>
        <taxon>Fungi</taxon>
        <taxon>Dikarya</taxon>
        <taxon>Ascomycota</taxon>
        <taxon>Pezizomycotina</taxon>
        <taxon>Dothideomycetes</taxon>
        <taxon>Pleosporomycetidae</taxon>
        <taxon>Pleosporales</taxon>
        <taxon>Pleosporineae</taxon>
        <taxon>Phaeosphaeriaceae</taxon>
        <taxon>Ophiobolus</taxon>
    </lineage>
</organism>
<feature type="chain" id="PRO_5025485624" description="Hydrophobin" evidence="2">
    <location>
        <begin position="18"/>
        <end position="178"/>
    </location>
</feature>
<dbReference type="AlphaFoldDB" id="A0A6A6ZJH0"/>
<keyword evidence="4" id="KW-1185">Reference proteome</keyword>
<accession>A0A6A6ZJH0</accession>